<dbReference type="SUPFAM" id="SSF55424">
    <property type="entry name" value="FAD/NAD-linked reductases, dimerisation (C-terminal) domain"/>
    <property type="match status" value="1"/>
</dbReference>
<evidence type="ECO:0000256" key="4">
    <source>
        <dbReference type="ARBA" id="ARBA00023002"/>
    </source>
</evidence>
<sequence length="406" mass="42430">MAGVSDQQGGDVAESIVIVGAGLAGMRTAEELRRSGFEGKIVLVGAEDHPPYDRPPLSKDVLRGERDDTALKPADFYAEQRIELALGVPAIGVDPTAQTVKLADGSTLDYDELVIATGLTPRRIPDLPDLAGVHVLRTLDDAWAVRADAATARRALVVGAGFIGCEVAASLRERGLEVVLVEPQPAPLASVLGARIGMLVGRLQQAEGVDLRCGVGLAALSGAGRVAAAELTDGSALDVDLVVIGIGSVPLTDWLADSGIELVPADTGGGVRADAVGRTGTEHVWTVGDVAAWTRDDRTRRVEHWSNAGDQAKVLARALIGAELPAAKAVPYFWSDQYDIKLQALGTPRPDDDVQVVTDDGRRFLAYYAKDGKLTGVVGAGLPAKVMKLRTQVAAGTPVDELPTGP</sequence>
<dbReference type="InterPro" id="IPR028202">
    <property type="entry name" value="Reductase_C"/>
</dbReference>
<reference evidence="7" key="1">
    <citation type="submission" date="2021-07" db="EMBL/GenBank/DDBJ databases">
        <title>Candidatus Kaistella beijingensis sp. nov. isolated from a municipal wastewater treatment plant is involved in sludge foaming.</title>
        <authorList>
            <person name="Song Y."/>
            <person name="Liu S.-J."/>
        </authorList>
    </citation>
    <scope>NUCLEOTIDE SEQUENCE</scope>
    <source>
        <strain evidence="7">DSM 43998</strain>
    </source>
</reference>
<gene>
    <name evidence="7" type="ORF">KV203_03650</name>
</gene>
<dbReference type="Pfam" id="PF07992">
    <property type="entry name" value="Pyr_redox_2"/>
    <property type="match status" value="1"/>
</dbReference>
<keyword evidence="8" id="KW-1185">Reference proteome</keyword>
<evidence type="ECO:0000256" key="1">
    <source>
        <dbReference type="ARBA" id="ARBA00001974"/>
    </source>
</evidence>
<dbReference type="Gene3D" id="3.50.50.60">
    <property type="entry name" value="FAD/NAD(P)-binding domain"/>
    <property type="match status" value="2"/>
</dbReference>
<name>A0ABX8S9H2_9ACTN</name>
<evidence type="ECO:0000256" key="3">
    <source>
        <dbReference type="ARBA" id="ARBA00022827"/>
    </source>
</evidence>
<dbReference type="SUPFAM" id="SSF51905">
    <property type="entry name" value="FAD/NAD(P)-binding domain"/>
    <property type="match status" value="2"/>
</dbReference>
<protein>
    <submittedName>
        <fullName evidence="7">FAD-dependent oxidoreductase</fullName>
    </submittedName>
</protein>
<feature type="domain" description="FAD/NAD(P)-binding" evidence="5">
    <location>
        <begin position="15"/>
        <end position="312"/>
    </location>
</feature>
<dbReference type="InterPro" id="IPR023753">
    <property type="entry name" value="FAD/NAD-binding_dom"/>
</dbReference>
<evidence type="ECO:0000256" key="2">
    <source>
        <dbReference type="ARBA" id="ARBA00022630"/>
    </source>
</evidence>
<feature type="domain" description="Reductase C-terminal" evidence="6">
    <location>
        <begin position="332"/>
        <end position="400"/>
    </location>
</feature>
<dbReference type="Pfam" id="PF14759">
    <property type="entry name" value="Reductase_C"/>
    <property type="match status" value="1"/>
</dbReference>
<keyword evidence="2" id="KW-0285">Flavoprotein</keyword>
<dbReference type="PRINTS" id="PR00368">
    <property type="entry name" value="FADPNR"/>
</dbReference>
<dbReference type="InterPro" id="IPR016156">
    <property type="entry name" value="FAD/NAD-linked_Rdtase_dimer_sf"/>
</dbReference>
<dbReference type="Proteomes" id="UP000887023">
    <property type="component" value="Chromosome"/>
</dbReference>
<dbReference type="Gene3D" id="3.30.390.30">
    <property type="match status" value="1"/>
</dbReference>
<keyword evidence="4" id="KW-0560">Oxidoreductase</keyword>
<accession>A0ABX8S9H2</accession>
<organism evidence="7 8">
    <name type="scientific">Skermania pinensis</name>
    <dbReference type="NCBI Taxonomy" id="39122"/>
    <lineage>
        <taxon>Bacteria</taxon>
        <taxon>Bacillati</taxon>
        <taxon>Actinomycetota</taxon>
        <taxon>Actinomycetes</taxon>
        <taxon>Mycobacteriales</taxon>
        <taxon>Gordoniaceae</taxon>
        <taxon>Skermania</taxon>
    </lineage>
</organism>
<proteinExistence type="predicted"/>
<keyword evidence="3" id="KW-0274">FAD</keyword>
<dbReference type="PRINTS" id="PR00411">
    <property type="entry name" value="PNDRDTASEI"/>
</dbReference>
<dbReference type="PANTHER" id="PTHR43557:SF2">
    <property type="entry name" value="RIESKE DOMAIN-CONTAINING PROTEIN-RELATED"/>
    <property type="match status" value="1"/>
</dbReference>
<evidence type="ECO:0000313" key="7">
    <source>
        <dbReference type="EMBL" id="QXQ14513.1"/>
    </source>
</evidence>
<evidence type="ECO:0000259" key="6">
    <source>
        <dbReference type="Pfam" id="PF14759"/>
    </source>
</evidence>
<comment type="cofactor">
    <cofactor evidence="1">
        <name>FAD</name>
        <dbReference type="ChEBI" id="CHEBI:57692"/>
    </cofactor>
</comment>
<dbReference type="EMBL" id="CP079105">
    <property type="protein sequence ID" value="QXQ14513.1"/>
    <property type="molecule type" value="Genomic_DNA"/>
</dbReference>
<dbReference type="PANTHER" id="PTHR43557">
    <property type="entry name" value="APOPTOSIS-INDUCING FACTOR 1"/>
    <property type="match status" value="1"/>
</dbReference>
<evidence type="ECO:0000313" key="8">
    <source>
        <dbReference type="Proteomes" id="UP000887023"/>
    </source>
</evidence>
<evidence type="ECO:0000259" key="5">
    <source>
        <dbReference type="Pfam" id="PF07992"/>
    </source>
</evidence>
<dbReference type="InterPro" id="IPR050446">
    <property type="entry name" value="FAD-oxidoreductase/Apoptosis"/>
</dbReference>
<dbReference type="InterPro" id="IPR036188">
    <property type="entry name" value="FAD/NAD-bd_sf"/>
</dbReference>
<dbReference type="RefSeq" id="WP_066467075.1">
    <property type="nucleotide sequence ID" value="NZ_CBCRUZ010000021.1"/>
</dbReference>